<evidence type="ECO:0000313" key="8">
    <source>
        <dbReference type="Proteomes" id="UP000314982"/>
    </source>
</evidence>
<keyword evidence="8" id="KW-1185">Reference proteome</keyword>
<dbReference type="GO" id="GO:0005886">
    <property type="term" value="C:plasma membrane"/>
    <property type="evidence" value="ECO:0007669"/>
    <property type="project" value="TreeGrafter"/>
</dbReference>
<evidence type="ECO:0000256" key="2">
    <source>
        <dbReference type="ARBA" id="ARBA00006843"/>
    </source>
</evidence>
<comment type="subcellular location">
    <subcellularLocation>
        <location evidence="1">Membrane</location>
    </subcellularLocation>
</comment>
<dbReference type="PANTHER" id="PTHR13999:SF31">
    <property type="entry name" value="IFITM1-RELATED"/>
    <property type="match status" value="1"/>
</dbReference>
<dbReference type="PANTHER" id="PTHR13999">
    <property type="entry name" value="INTERFERON INDUCIBLE TRANSMEMBRANE PROTEIN"/>
    <property type="match status" value="1"/>
</dbReference>
<comment type="similarity">
    <text evidence="2">Belongs to the CD225/Dispanin family.</text>
</comment>
<evidence type="ECO:0000256" key="5">
    <source>
        <dbReference type="ARBA" id="ARBA00023136"/>
    </source>
</evidence>
<dbReference type="AlphaFoldDB" id="A0A4W5MBL0"/>
<keyword evidence="4 6" id="KW-1133">Transmembrane helix</keyword>
<evidence type="ECO:0000256" key="1">
    <source>
        <dbReference type="ARBA" id="ARBA00004370"/>
    </source>
</evidence>
<keyword evidence="3 6" id="KW-0812">Transmembrane</keyword>
<dbReference type="Proteomes" id="UP000314982">
    <property type="component" value="Unassembled WGS sequence"/>
</dbReference>
<keyword evidence="5 6" id="KW-0472">Membrane</keyword>
<evidence type="ECO:0000313" key="7">
    <source>
        <dbReference type="Ensembl" id="ENSHHUP00000036111.1"/>
    </source>
</evidence>
<dbReference type="Ensembl" id="ENSHHUT00000037551.1">
    <property type="protein sequence ID" value="ENSHHUP00000036111.1"/>
    <property type="gene ID" value="ENSHHUG00000022696.1"/>
</dbReference>
<dbReference type="InterPro" id="IPR007593">
    <property type="entry name" value="CD225/Dispanin_fam"/>
</dbReference>
<feature type="transmembrane region" description="Helical" evidence="6">
    <location>
        <begin position="96"/>
        <end position="123"/>
    </location>
</feature>
<dbReference type="InterPro" id="IPR051517">
    <property type="entry name" value="IFITM_antiviral_protein"/>
</dbReference>
<reference evidence="7" key="2">
    <citation type="submission" date="2025-08" db="UniProtKB">
        <authorList>
            <consortium name="Ensembl"/>
        </authorList>
    </citation>
    <scope>IDENTIFICATION</scope>
</reference>
<proteinExistence type="inferred from homology"/>
<organism evidence="7 8">
    <name type="scientific">Hucho hucho</name>
    <name type="common">huchen</name>
    <dbReference type="NCBI Taxonomy" id="62062"/>
    <lineage>
        <taxon>Eukaryota</taxon>
        <taxon>Metazoa</taxon>
        <taxon>Chordata</taxon>
        <taxon>Craniata</taxon>
        <taxon>Vertebrata</taxon>
        <taxon>Euteleostomi</taxon>
        <taxon>Actinopterygii</taxon>
        <taxon>Neopterygii</taxon>
        <taxon>Teleostei</taxon>
        <taxon>Protacanthopterygii</taxon>
        <taxon>Salmoniformes</taxon>
        <taxon>Salmonidae</taxon>
        <taxon>Salmoninae</taxon>
        <taxon>Hucho</taxon>
    </lineage>
</organism>
<dbReference type="Pfam" id="PF04505">
    <property type="entry name" value="CD225"/>
    <property type="match status" value="1"/>
</dbReference>
<evidence type="ECO:0000256" key="4">
    <source>
        <dbReference type="ARBA" id="ARBA00022989"/>
    </source>
</evidence>
<evidence type="ECO:0000256" key="3">
    <source>
        <dbReference type="ARBA" id="ARBA00022692"/>
    </source>
</evidence>
<sequence>MDQPPSYQPQFVPMKGKKYMRLEDPHGAPEFQHIVAVGQPQPVVPQPRDHIIWSLCSLVYFNPFCLGLLAVYFSIKSRDRKMVGDLEGAREHGKTARCYNIVTLTLVITGLLSLTITYGIIIYKLAH</sequence>
<dbReference type="GeneTree" id="ENSGT00950000182857"/>
<reference evidence="7" key="3">
    <citation type="submission" date="2025-09" db="UniProtKB">
        <authorList>
            <consortium name="Ensembl"/>
        </authorList>
    </citation>
    <scope>IDENTIFICATION</scope>
</reference>
<reference evidence="8" key="1">
    <citation type="submission" date="2018-06" db="EMBL/GenBank/DDBJ databases">
        <title>Genome assembly of Danube salmon.</title>
        <authorList>
            <person name="Macqueen D.J."/>
            <person name="Gundappa M.K."/>
        </authorList>
    </citation>
    <scope>NUCLEOTIDE SEQUENCE [LARGE SCALE GENOMIC DNA]</scope>
</reference>
<evidence type="ECO:0000256" key="6">
    <source>
        <dbReference type="SAM" id="Phobius"/>
    </source>
</evidence>
<name>A0A4W5MBL0_9TELE</name>
<protein>
    <submittedName>
        <fullName evidence="7">Uncharacterized protein</fullName>
    </submittedName>
</protein>
<feature type="transmembrane region" description="Helical" evidence="6">
    <location>
        <begin position="51"/>
        <end position="75"/>
    </location>
</feature>
<accession>A0A4W5MBL0</accession>